<evidence type="ECO:0000256" key="3">
    <source>
        <dbReference type="ARBA" id="ARBA00022833"/>
    </source>
</evidence>
<protein>
    <recommendedName>
        <fullName evidence="9">Diphthamide biosynthesis protein 4</fullName>
    </recommendedName>
</protein>
<evidence type="ECO:0000313" key="7">
    <source>
        <dbReference type="EMBL" id="KNC53523.1"/>
    </source>
</evidence>
<evidence type="ECO:0008006" key="9">
    <source>
        <dbReference type="Google" id="ProtNLM"/>
    </source>
</evidence>
<evidence type="ECO:0000256" key="1">
    <source>
        <dbReference type="ARBA" id="ARBA00006169"/>
    </source>
</evidence>
<evidence type="ECO:0000256" key="2">
    <source>
        <dbReference type="ARBA" id="ARBA00022723"/>
    </source>
</evidence>
<gene>
    <name evidence="7" type="ORF">AMSG_01236</name>
</gene>
<evidence type="ECO:0000259" key="5">
    <source>
        <dbReference type="PROSITE" id="PS50076"/>
    </source>
</evidence>
<evidence type="ECO:0000313" key="8">
    <source>
        <dbReference type="Proteomes" id="UP000054408"/>
    </source>
</evidence>
<feature type="domain" description="J" evidence="5">
    <location>
        <begin position="2"/>
        <end position="85"/>
    </location>
</feature>
<dbReference type="Gene3D" id="1.10.287.110">
    <property type="entry name" value="DnaJ domain"/>
    <property type="match status" value="1"/>
</dbReference>
<dbReference type="Pfam" id="PF05207">
    <property type="entry name" value="Zn_ribbon_CSL"/>
    <property type="match status" value="1"/>
</dbReference>
<dbReference type="GO" id="GO:0001671">
    <property type="term" value="F:ATPase activator activity"/>
    <property type="evidence" value="ECO:0007669"/>
    <property type="project" value="TreeGrafter"/>
</dbReference>
<dbReference type="PROSITE" id="PS51074">
    <property type="entry name" value="DPH_MB"/>
    <property type="match status" value="1"/>
</dbReference>
<dbReference type="GeneID" id="25560994"/>
<dbReference type="EMBL" id="GL349437">
    <property type="protein sequence ID" value="KNC53523.1"/>
    <property type="molecule type" value="Genomic_DNA"/>
</dbReference>
<feature type="domain" description="DPH-type MB" evidence="6">
    <location>
        <begin position="98"/>
        <end position="159"/>
    </location>
</feature>
<evidence type="ECO:0000259" key="6">
    <source>
        <dbReference type="PROSITE" id="PS51074"/>
    </source>
</evidence>
<dbReference type="PANTHER" id="PTHR45255">
    <property type="entry name" value="DNAJ HOMOLOG SUBFAMILY C MEMBER 24"/>
    <property type="match status" value="1"/>
</dbReference>
<dbReference type="InterPro" id="IPR036869">
    <property type="entry name" value="J_dom_sf"/>
</dbReference>
<dbReference type="Proteomes" id="UP000054408">
    <property type="component" value="Unassembled WGS sequence"/>
</dbReference>
<keyword evidence="2" id="KW-0479">Metal-binding</keyword>
<dbReference type="GO" id="GO:0008198">
    <property type="term" value="F:ferrous iron binding"/>
    <property type="evidence" value="ECO:0007669"/>
    <property type="project" value="TreeGrafter"/>
</dbReference>
<keyword evidence="3" id="KW-0862">Zinc</keyword>
<dbReference type="Gene3D" id="3.10.660.10">
    <property type="entry name" value="DPH Zinc finger"/>
    <property type="match status" value="1"/>
</dbReference>
<dbReference type="PROSITE" id="PS50076">
    <property type="entry name" value="DNAJ_2"/>
    <property type="match status" value="1"/>
</dbReference>
<proteinExistence type="inferred from homology"/>
<dbReference type="RefSeq" id="XP_013761844.1">
    <property type="nucleotide sequence ID" value="XM_013906390.1"/>
</dbReference>
<dbReference type="SUPFAM" id="SSF46565">
    <property type="entry name" value="Chaperone J-domain"/>
    <property type="match status" value="1"/>
</dbReference>
<comment type="similarity">
    <text evidence="1">Belongs to the DPH4 family.</text>
</comment>
<dbReference type="Pfam" id="PF00226">
    <property type="entry name" value="DnaJ"/>
    <property type="match status" value="1"/>
</dbReference>
<dbReference type="SUPFAM" id="SSF144217">
    <property type="entry name" value="CSL zinc finger"/>
    <property type="match status" value="1"/>
</dbReference>
<dbReference type="InterPro" id="IPR001623">
    <property type="entry name" value="DnaJ_domain"/>
</dbReference>
<dbReference type="AlphaFoldDB" id="A0A0L0DQ19"/>
<dbReference type="OrthoDB" id="445556at2759"/>
<dbReference type="PANTHER" id="PTHR45255:SF1">
    <property type="entry name" value="DNAJ HOMOLOG SUBFAMILY C MEMBER 24"/>
    <property type="match status" value="1"/>
</dbReference>
<name>A0A0L0DQ19_THETB</name>
<dbReference type="InterPro" id="IPR007872">
    <property type="entry name" value="DPH_MB_dom"/>
</dbReference>
<dbReference type="InterPro" id="IPR036671">
    <property type="entry name" value="DPH_MB_sf"/>
</dbReference>
<reference evidence="7 8" key="1">
    <citation type="submission" date="2010-05" db="EMBL/GenBank/DDBJ databases">
        <title>The Genome Sequence of Thecamonas trahens ATCC 50062.</title>
        <authorList>
            <consortium name="The Broad Institute Genome Sequencing Platform"/>
            <person name="Russ C."/>
            <person name="Cuomo C."/>
            <person name="Shea T."/>
            <person name="Young S.K."/>
            <person name="Zeng Q."/>
            <person name="Koehrsen M."/>
            <person name="Haas B."/>
            <person name="Borodovsky M."/>
            <person name="Guigo R."/>
            <person name="Alvarado L."/>
            <person name="Berlin A."/>
            <person name="Bochicchio J."/>
            <person name="Borenstein D."/>
            <person name="Chapman S."/>
            <person name="Chen Z."/>
            <person name="Freedman E."/>
            <person name="Gellesch M."/>
            <person name="Goldberg J."/>
            <person name="Griggs A."/>
            <person name="Gujja S."/>
            <person name="Heilman E."/>
            <person name="Heiman D."/>
            <person name="Hepburn T."/>
            <person name="Howarth C."/>
            <person name="Jen D."/>
            <person name="Larson L."/>
            <person name="Mehta T."/>
            <person name="Park D."/>
            <person name="Pearson M."/>
            <person name="Roberts A."/>
            <person name="Saif S."/>
            <person name="Shenoy N."/>
            <person name="Sisk P."/>
            <person name="Stolte C."/>
            <person name="Sykes S."/>
            <person name="Thomson T."/>
            <person name="Walk T."/>
            <person name="White J."/>
            <person name="Yandava C."/>
            <person name="Burger G."/>
            <person name="Gray M.W."/>
            <person name="Holland P.W.H."/>
            <person name="King N."/>
            <person name="Lang F.B.F."/>
            <person name="Roger A.J."/>
            <person name="Ruiz-Trillo I."/>
            <person name="Lander E."/>
            <person name="Nusbaum C."/>
        </authorList>
    </citation>
    <scope>NUCLEOTIDE SEQUENCE [LARGE SCALE GENOMIC DNA]</scope>
    <source>
        <strain evidence="7 8">ATCC 50062</strain>
    </source>
</reference>
<accession>A0A0L0DQ19</accession>
<keyword evidence="8" id="KW-1185">Reference proteome</keyword>
<dbReference type="eggNOG" id="KOG0714">
    <property type="taxonomic scope" value="Eukaryota"/>
</dbReference>
<evidence type="ECO:0000256" key="4">
    <source>
        <dbReference type="ARBA" id="ARBA00023004"/>
    </source>
</evidence>
<sequence>MDPYAALSEWLPGLKQDSEWSAEELRAAYRAALLALHPDKQAGRSGALAEDADDKAHRQERWEAVQAAWAVLGSPSARAAHDAATEAGVREMAALARLSDEINVADMAFEVRDAGADLLYSADCRCGGAYTVLQSVLDDAPLALVRCSSCSLTVRIRDDGSGDDDSSQT</sequence>
<keyword evidence="4" id="KW-0408">Iron</keyword>
<dbReference type="STRING" id="461836.A0A0L0DQ19"/>
<organism evidence="7 8">
    <name type="scientific">Thecamonas trahens ATCC 50062</name>
    <dbReference type="NCBI Taxonomy" id="461836"/>
    <lineage>
        <taxon>Eukaryota</taxon>
        <taxon>Apusozoa</taxon>
        <taxon>Apusomonadida</taxon>
        <taxon>Apusomonadidae</taxon>
        <taxon>Thecamonas</taxon>
    </lineage>
</organism>